<accession>A0A6C0GQD0</accession>
<keyword evidence="10" id="KW-1185">Reference proteome</keyword>
<feature type="domain" description="RNA polymerase sigma-70 region 2" evidence="7">
    <location>
        <begin position="28"/>
        <end position="94"/>
    </location>
</feature>
<evidence type="ECO:0000256" key="5">
    <source>
        <dbReference type="ARBA" id="ARBA00023163"/>
    </source>
</evidence>
<dbReference type="InterPro" id="IPR039425">
    <property type="entry name" value="RNA_pol_sigma-70-like"/>
</dbReference>
<dbReference type="PANTHER" id="PTHR43133">
    <property type="entry name" value="RNA POLYMERASE ECF-TYPE SIGMA FACTO"/>
    <property type="match status" value="1"/>
</dbReference>
<dbReference type="InterPro" id="IPR036388">
    <property type="entry name" value="WH-like_DNA-bd_sf"/>
</dbReference>
<feature type="domain" description="RNA polymerase sigma-70 region 4" evidence="8">
    <location>
        <begin position="132"/>
        <end position="179"/>
    </location>
</feature>
<gene>
    <name evidence="9" type="ORF">GXP67_27560</name>
</gene>
<reference evidence="9 10" key="1">
    <citation type="submission" date="2020-01" db="EMBL/GenBank/DDBJ databases">
        <authorList>
            <person name="Kim M.K."/>
        </authorList>
    </citation>
    <scope>NUCLEOTIDE SEQUENCE [LARGE SCALE GENOMIC DNA]</scope>
    <source>
        <strain evidence="9 10">172606-1</strain>
    </source>
</reference>
<dbReference type="GO" id="GO:0006352">
    <property type="term" value="P:DNA-templated transcription initiation"/>
    <property type="evidence" value="ECO:0007669"/>
    <property type="project" value="InterPro"/>
</dbReference>
<sequence>MYKTKPLVSETELIALLKSRDKRGFDLLYDNYSKALYGIVLKIVKTEEVAEDVLQDAFVKIWKNVSSYDSSKGTLFTWILNVARNTAIDRIRSQEYKNTAKIQPIDINVGMVDKQSTTETQIEHIGLDKVVSRLKPEHQTIIDYIYFKGFTQTEVAEALNIPLGTVKTRVKSAINHLRELFT</sequence>
<dbReference type="CDD" id="cd06171">
    <property type="entry name" value="Sigma70_r4"/>
    <property type="match status" value="1"/>
</dbReference>
<dbReference type="InterPro" id="IPR013324">
    <property type="entry name" value="RNA_pol_sigma_r3/r4-like"/>
</dbReference>
<keyword evidence="3 6" id="KW-0731">Sigma factor</keyword>
<dbReference type="SUPFAM" id="SSF88659">
    <property type="entry name" value="Sigma3 and sigma4 domains of RNA polymerase sigma factors"/>
    <property type="match status" value="1"/>
</dbReference>
<dbReference type="InterPro" id="IPR007630">
    <property type="entry name" value="RNA_pol_sigma70_r4"/>
</dbReference>
<dbReference type="Proteomes" id="UP000480178">
    <property type="component" value="Chromosome"/>
</dbReference>
<dbReference type="PANTHER" id="PTHR43133:SF62">
    <property type="entry name" value="RNA POLYMERASE SIGMA FACTOR SIGZ"/>
    <property type="match status" value="1"/>
</dbReference>
<comment type="similarity">
    <text evidence="1 6">Belongs to the sigma-70 factor family. ECF subfamily.</text>
</comment>
<dbReference type="AlphaFoldDB" id="A0A6C0GQD0"/>
<dbReference type="GO" id="GO:0003677">
    <property type="term" value="F:DNA binding"/>
    <property type="evidence" value="ECO:0007669"/>
    <property type="project" value="UniProtKB-KW"/>
</dbReference>
<proteinExistence type="inferred from homology"/>
<dbReference type="InterPro" id="IPR014284">
    <property type="entry name" value="RNA_pol_sigma-70_dom"/>
</dbReference>
<keyword evidence="4 6" id="KW-0238">DNA-binding</keyword>
<keyword evidence="5 6" id="KW-0804">Transcription</keyword>
<organism evidence="9 10">
    <name type="scientific">Rhodocytophaga rosea</name>
    <dbReference type="NCBI Taxonomy" id="2704465"/>
    <lineage>
        <taxon>Bacteria</taxon>
        <taxon>Pseudomonadati</taxon>
        <taxon>Bacteroidota</taxon>
        <taxon>Cytophagia</taxon>
        <taxon>Cytophagales</taxon>
        <taxon>Rhodocytophagaceae</taxon>
        <taxon>Rhodocytophaga</taxon>
    </lineage>
</organism>
<dbReference type="Pfam" id="PF04545">
    <property type="entry name" value="Sigma70_r4"/>
    <property type="match status" value="1"/>
</dbReference>
<name>A0A6C0GQD0_9BACT</name>
<evidence type="ECO:0000313" key="9">
    <source>
        <dbReference type="EMBL" id="QHT70137.1"/>
    </source>
</evidence>
<evidence type="ECO:0000256" key="4">
    <source>
        <dbReference type="ARBA" id="ARBA00023125"/>
    </source>
</evidence>
<evidence type="ECO:0000313" key="10">
    <source>
        <dbReference type="Proteomes" id="UP000480178"/>
    </source>
</evidence>
<dbReference type="EMBL" id="CP048222">
    <property type="protein sequence ID" value="QHT70137.1"/>
    <property type="molecule type" value="Genomic_DNA"/>
</dbReference>
<evidence type="ECO:0000256" key="3">
    <source>
        <dbReference type="ARBA" id="ARBA00023082"/>
    </source>
</evidence>
<dbReference type="KEGG" id="rhoz:GXP67_27560"/>
<dbReference type="PROSITE" id="PS01063">
    <property type="entry name" value="SIGMA70_ECF"/>
    <property type="match status" value="1"/>
</dbReference>
<evidence type="ECO:0000259" key="8">
    <source>
        <dbReference type="Pfam" id="PF04545"/>
    </source>
</evidence>
<protein>
    <recommendedName>
        <fullName evidence="6">RNA polymerase sigma factor</fullName>
    </recommendedName>
</protein>
<dbReference type="SUPFAM" id="SSF88946">
    <property type="entry name" value="Sigma2 domain of RNA polymerase sigma factors"/>
    <property type="match status" value="1"/>
</dbReference>
<evidence type="ECO:0000259" key="7">
    <source>
        <dbReference type="Pfam" id="PF04542"/>
    </source>
</evidence>
<dbReference type="Gene3D" id="1.10.10.10">
    <property type="entry name" value="Winged helix-like DNA-binding domain superfamily/Winged helix DNA-binding domain"/>
    <property type="match status" value="1"/>
</dbReference>
<dbReference type="RefSeq" id="WP_162446120.1">
    <property type="nucleotide sequence ID" value="NZ_CP048222.1"/>
</dbReference>
<evidence type="ECO:0000256" key="1">
    <source>
        <dbReference type="ARBA" id="ARBA00010641"/>
    </source>
</evidence>
<dbReference type="Pfam" id="PF04542">
    <property type="entry name" value="Sigma70_r2"/>
    <property type="match status" value="1"/>
</dbReference>
<evidence type="ECO:0000256" key="2">
    <source>
        <dbReference type="ARBA" id="ARBA00023015"/>
    </source>
</evidence>
<dbReference type="InterPro" id="IPR000838">
    <property type="entry name" value="RNA_pol_sigma70_ECF_CS"/>
</dbReference>
<dbReference type="GO" id="GO:0016987">
    <property type="term" value="F:sigma factor activity"/>
    <property type="evidence" value="ECO:0007669"/>
    <property type="project" value="UniProtKB-KW"/>
</dbReference>
<dbReference type="Gene3D" id="1.10.1740.10">
    <property type="match status" value="1"/>
</dbReference>
<keyword evidence="2 6" id="KW-0805">Transcription regulation</keyword>
<dbReference type="NCBIfam" id="TIGR02937">
    <property type="entry name" value="sigma70-ECF"/>
    <property type="match status" value="1"/>
</dbReference>
<dbReference type="InterPro" id="IPR013325">
    <property type="entry name" value="RNA_pol_sigma_r2"/>
</dbReference>
<dbReference type="InterPro" id="IPR007627">
    <property type="entry name" value="RNA_pol_sigma70_r2"/>
</dbReference>
<evidence type="ECO:0000256" key="6">
    <source>
        <dbReference type="RuleBase" id="RU000716"/>
    </source>
</evidence>